<dbReference type="InterPro" id="IPR036526">
    <property type="entry name" value="C-N_Hydrolase_sf"/>
</dbReference>
<comment type="caution">
    <text evidence="1">The sequence shown here is derived from an EMBL/GenBank/DDBJ whole genome shotgun (WGS) entry which is preliminary data.</text>
</comment>
<sequence>MGNSLIVDPMGVEVATAGERDGEVAVGWISPARVAEVRRINPALALRRFRIAEPAAR</sequence>
<evidence type="ECO:0000313" key="1">
    <source>
        <dbReference type="EMBL" id="GMA93880.1"/>
    </source>
</evidence>
<protein>
    <recommendedName>
        <fullName evidence="3">CN hydrolase domain-containing protein</fullName>
    </recommendedName>
</protein>
<dbReference type="EMBL" id="BSVB01000001">
    <property type="protein sequence ID" value="GMA93880.1"/>
    <property type="molecule type" value="Genomic_DNA"/>
</dbReference>
<dbReference type="SUPFAM" id="SSF56317">
    <property type="entry name" value="Carbon-nitrogen hydrolase"/>
    <property type="match status" value="1"/>
</dbReference>
<accession>A0ABQ6K474</accession>
<gene>
    <name evidence="1" type="ORF">GCM10025881_07040</name>
</gene>
<evidence type="ECO:0008006" key="3">
    <source>
        <dbReference type="Google" id="ProtNLM"/>
    </source>
</evidence>
<evidence type="ECO:0000313" key="2">
    <source>
        <dbReference type="Proteomes" id="UP001157034"/>
    </source>
</evidence>
<organism evidence="1 2">
    <name type="scientific">Pseudolysinimonas kribbensis</name>
    <dbReference type="NCBI Taxonomy" id="433641"/>
    <lineage>
        <taxon>Bacteria</taxon>
        <taxon>Bacillati</taxon>
        <taxon>Actinomycetota</taxon>
        <taxon>Actinomycetes</taxon>
        <taxon>Micrococcales</taxon>
        <taxon>Microbacteriaceae</taxon>
        <taxon>Pseudolysinimonas</taxon>
    </lineage>
</organism>
<reference evidence="2" key="1">
    <citation type="journal article" date="2019" name="Int. J. Syst. Evol. Microbiol.">
        <title>The Global Catalogue of Microorganisms (GCM) 10K type strain sequencing project: providing services to taxonomists for standard genome sequencing and annotation.</title>
        <authorList>
            <consortium name="The Broad Institute Genomics Platform"/>
            <consortium name="The Broad Institute Genome Sequencing Center for Infectious Disease"/>
            <person name="Wu L."/>
            <person name="Ma J."/>
        </authorList>
    </citation>
    <scope>NUCLEOTIDE SEQUENCE [LARGE SCALE GENOMIC DNA]</scope>
    <source>
        <strain evidence="2">NBRC 108894</strain>
    </source>
</reference>
<name>A0ABQ6K474_9MICO</name>
<dbReference type="Proteomes" id="UP001157034">
    <property type="component" value="Unassembled WGS sequence"/>
</dbReference>
<keyword evidence="2" id="KW-1185">Reference proteome</keyword>
<proteinExistence type="predicted"/>